<protein>
    <submittedName>
        <fullName evidence="6">Structural maintenance of chromosomes protein 4</fullName>
    </submittedName>
</protein>
<name>A0A1J6KBX4_NICAT</name>
<dbReference type="Proteomes" id="UP000187609">
    <property type="component" value="Unassembled WGS sequence"/>
</dbReference>
<feature type="domain" description="RecF/RecN/SMC N-terminal" evidence="5">
    <location>
        <begin position="30"/>
        <end position="152"/>
    </location>
</feature>
<dbReference type="Gramene" id="OIT20323">
    <property type="protein sequence ID" value="OIT20323"/>
    <property type="gene ID" value="A4A49_40763"/>
</dbReference>
<keyword evidence="2" id="KW-0547">Nucleotide-binding</keyword>
<dbReference type="PANTHER" id="PTHR18937">
    <property type="entry name" value="STRUCTURAL MAINTENANCE OF CHROMOSOMES SMC FAMILY MEMBER"/>
    <property type="match status" value="1"/>
</dbReference>
<dbReference type="GO" id="GO:0005524">
    <property type="term" value="F:ATP binding"/>
    <property type="evidence" value="ECO:0007669"/>
    <property type="project" value="UniProtKB-KW"/>
</dbReference>
<dbReference type="Gene3D" id="3.40.50.300">
    <property type="entry name" value="P-loop containing nucleotide triphosphate hydrolases"/>
    <property type="match status" value="1"/>
</dbReference>
<accession>A0A1J6KBX4</accession>
<comment type="caution">
    <text evidence="6">The sequence shown here is derived from an EMBL/GenBank/DDBJ whole genome shotgun (WGS) entry which is preliminary data.</text>
</comment>
<evidence type="ECO:0000313" key="7">
    <source>
        <dbReference type="Proteomes" id="UP000187609"/>
    </source>
</evidence>
<dbReference type="GeneID" id="109220332"/>
<evidence type="ECO:0000256" key="3">
    <source>
        <dbReference type="ARBA" id="ARBA00022840"/>
    </source>
</evidence>
<dbReference type="OrthoDB" id="5575062at2759"/>
<dbReference type="InterPro" id="IPR027417">
    <property type="entry name" value="P-loop_NTPase"/>
</dbReference>
<sequence length="202" mass="23230">MAVDMEFSNSHEFTNAHRVLDLDLRGYSLKMVMRNFKSYAGEQHVGPFHKRFSAVVGPHGRGKNNVIDAMLFVFGKQAKLMRLNKVSELIDNSTNHRIWKVLVCLIHFQEIIDLDGETYEAVPGSYFVITRVAYRDNSSKYFTNDRTSNFTEGEVEQISLMKPKGQGPHNEGFLKYLEDIIGSDKYIEKIDESFKQLVLTLK</sequence>
<organism evidence="6 7">
    <name type="scientific">Nicotiana attenuata</name>
    <name type="common">Coyote tobacco</name>
    <dbReference type="NCBI Taxonomy" id="49451"/>
    <lineage>
        <taxon>Eukaryota</taxon>
        <taxon>Viridiplantae</taxon>
        <taxon>Streptophyta</taxon>
        <taxon>Embryophyta</taxon>
        <taxon>Tracheophyta</taxon>
        <taxon>Spermatophyta</taxon>
        <taxon>Magnoliopsida</taxon>
        <taxon>eudicotyledons</taxon>
        <taxon>Gunneridae</taxon>
        <taxon>Pentapetalae</taxon>
        <taxon>asterids</taxon>
        <taxon>lamiids</taxon>
        <taxon>Solanales</taxon>
        <taxon>Solanaceae</taxon>
        <taxon>Nicotianoideae</taxon>
        <taxon>Nicotianeae</taxon>
        <taxon>Nicotiana</taxon>
    </lineage>
</organism>
<comment type="subcellular location">
    <subcellularLocation>
        <location evidence="1">Nucleus</location>
    </subcellularLocation>
</comment>
<dbReference type="KEGG" id="nau:109220332"/>
<reference evidence="6" key="1">
    <citation type="submission" date="2016-11" db="EMBL/GenBank/DDBJ databases">
        <title>The genome of Nicotiana attenuata.</title>
        <authorList>
            <person name="Xu S."/>
            <person name="Brockmoeller T."/>
            <person name="Gaquerel E."/>
            <person name="Navarro A."/>
            <person name="Kuhl H."/>
            <person name="Gase K."/>
            <person name="Ling Z."/>
            <person name="Zhou W."/>
            <person name="Kreitzer C."/>
            <person name="Stanke M."/>
            <person name="Tang H."/>
            <person name="Lyons E."/>
            <person name="Pandey P."/>
            <person name="Pandey S.P."/>
            <person name="Timmermann B."/>
            <person name="Baldwin I.T."/>
        </authorList>
    </citation>
    <scope>NUCLEOTIDE SEQUENCE [LARGE SCALE GENOMIC DNA]</scope>
    <source>
        <strain evidence="6">UT</strain>
    </source>
</reference>
<dbReference type="InterPro" id="IPR003395">
    <property type="entry name" value="RecF/RecN/SMC_N"/>
</dbReference>
<keyword evidence="7" id="KW-1185">Reference proteome</keyword>
<dbReference type="AlphaFoldDB" id="A0A1J6KBX4"/>
<dbReference type="SMR" id="A0A1J6KBX4"/>
<dbReference type="EMBL" id="MJEQ01005451">
    <property type="protein sequence ID" value="OIT20323.1"/>
    <property type="molecule type" value="Genomic_DNA"/>
</dbReference>
<evidence type="ECO:0000256" key="2">
    <source>
        <dbReference type="ARBA" id="ARBA00022741"/>
    </source>
</evidence>
<dbReference type="STRING" id="49451.A0A1J6KBX4"/>
<gene>
    <name evidence="6" type="primary">SMC4_0</name>
    <name evidence="6" type="ORF">A4A49_40763</name>
</gene>
<dbReference type="PANTHER" id="PTHR18937:SF172">
    <property type="entry name" value="STRUCTURAL MAINTENANCE OF CHROMOSOMES PROTEIN"/>
    <property type="match status" value="1"/>
</dbReference>
<keyword evidence="3" id="KW-0067">ATP-binding</keyword>
<evidence type="ECO:0000313" key="6">
    <source>
        <dbReference type="EMBL" id="OIT20323.1"/>
    </source>
</evidence>
<dbReference type="SUPFAM" id="SSF52540">
    <property type="entry name" value="P-loop containing nucleoside triphosphate hydrolases"/>
    <property type="match status" value="1"/>
</dbReference>
<dbReference type="GO" id="GO:0000796">
    <property type="term" value="C:condensin complex"/>
    <property type="evidence" value="ECO:0007669"/>
    <property type="project" value="TreeGrafter"/>
</dbReference>
<evidence type="ECO:0000259" key="5">
    <source>
        <dbReference type="Pfam" id="PF02463"/>
    </source>
</evidence>
<proteinExistence type="predicted"/>
<evidence type="ECO:0000256" key="1">
    <source>
        <dbReference type="ARBA" id="ARBA00004123"/>
    </source>
</evidence>
<dbReference type="GO" id="GO:0005634">
    <property type="term" value="C:nucleus"/>
    <property type="evidence" value="ECO:0007669"/>
    <property type="project" value="UniProtKB-SubCell"/>
</dbReference>
<dbReference type="GO" id="GO:0007076">
    <property type="term" value="P:mitotic chromosome condensation"/>
    <property type="evidence" value="ECO:0007669"/>
    <property type="project" value="TreeGrafter"/>
</dbReference>
<dbReference type="Pfam" id="PF02463">
    <property type="entry name" value="SMC_N"/>
    <property type="match status" value="1"/>
</dbReference>
<evidence type="ECO:0000256" key="4">
    <source>
        <dbReference type="ARBA" id="ARBA00023242"/>
    </source>
</evidence>
<keyword evidence="4" id="KW-0539">Nucleus</keyword>